<dbReference type="Proteomes" id="UP000612009">
    <property type="component" value="Unassembled WGS sequence"/>
</dbReference>
<reference evidence="2" key="1">
    <citation type="submission" date="2020-10" db="EMBL/GenBank/DDBJ databases">
        <authorList>
            <person name="Hahn C.J."/>
            <person name="Laso-Perez R."/>
            <person name="Vulcano F."/>
            <person name="Vaziourakis K.-M."/>
            <person name="Stokke R."/>
            <person name="Steen I.H."/>
            <person name="Teske A."/>
            <person name="Boetius A."/>
            <person name="Liebeke M."/>
            <person name="Amann R."/>
            <person name="Knittel K."/>
        </authorList>
    </citation>
    <scope>NUCLEOTIDE SEQUENCE</scope>
    <source>
        <strain evidence="2">Gfbio:e3339647-f889-4370-9287-4fb5cb688e4c:AG392J18_GoMArc1</strain>
    </source>
</reference>
<keyword evidence="1" id="KW-0812">Transmembrane</keyword>
<comment type="caution">
    <text evidence="2">The sequence shown here is derived from an EMBL/GenBank/DDBJ whole genome shotgun (WGS) entry which is preliminary data.</text>
</comment>
<evidence type="ECO:0000313" key="2">
    <source>
        <dbReference type="EMBL" id="CAD6492057.1"/>
    </source>
</evidence>
<keyword evidence="1" id="KW-0472">Membrane</keyword>
<feature type="transmembrane region" description="Helical" evidence="1">
    <location>
        <begin position="20"/>
        <end position="42"/>
    </location>
</feature>
<dbReference type="AlphaFoldDB" id="A0A811TC05"/>
<accession>A0A811TC05</accession>
<protein>
    <submittedName>
        <fullName evidence="2">Uncharacterized protein</fullName>
    </submittedName>
</protein>
<organism evidence="2 3">
    <name type="scientific">Candidatus Argoarchaeum ethanivorans</name>
    <dbReference type="NCBI Taxonomy" id="2608793"/>
    <lineage>
        <taxon>Archaea</taxon>
        <taxon>Methanobacteriati</taxon>
        <taxon>Methanobacteriota</taxon>
        <taxon>Stenosarchaea group</taxon>
        <taxon>Methanomicrobia</taxon>
        <taxon>Methanosarcinales</taxon>
        <taxon>Methanosarcinales incertae sedis</taxon>
        <taxon>GOM Arc I cluster</taxon>
        <taxon>Candidatus Argoarchaeum</taxon>
    </lineage>
</organism>
<proteinExistence type="predicted"/>
<name>A0A811TC05_9EURY</name>
<sequence>MLLLYLERVGRQNQVQMLHSTAHHFLCPVLVGAGLSMLFFYLERVGRQNQVYLLSSTAHQSLCTVLVESSLSMLLLCQVNLQNHCVVAPPPIDVPQHHCLRFSCESQPDRPFLTPDRLYAPAHTKNHRSSI</sequence>
<keyword evidence="1" id="KW-1133">Transmembrane helix</keyword>
<evidence type="ECO:0000256" key="1">
    <source>
        <dbReference type="SAM" id="Phobius"/>
    </source>
</evidence>
<evidence type="ECO:0000313" key="3">
    <source>
        <dbReference type="Proteomes" id="UP000612009"/>
    </source>
</evidence>
<dbReference type="EMBL" id="CAJHIR010000009">
    <property type="protein sequence ID" value="CAD6492057.1"/>
    <property type="molecule type" value="Genomic_DNA"/>
</dbReference>
<gene>
    <name evidence="2" type="ORF">LAKADJCE_00234</name>
</gene>